<evidence type="ECO:0000313" key="1">
    <source>
        <dbReference type="EMBL" id="MFD1187902.1"/>
    </source>
</evidence>
<gene>
    <name evidence="1" type="ORF">ACFQ2O_16950</name>
</gene>
<keyword evidence="2" id="KW-1185">Reference proteome</keyword>
<reference evidence="2" key="1">
    <citation type="journal article" date="2019" name="Int. J. Syst. Evol. Microbiol.">
        <title>The Global Catalogue of Microorganisms (GCM) 10K type strain sequencing project: providing services to taxonomists for standard genome sequencing and annotation.</title>
        <authorList>
            <consortium name="The Broad Institute Genomics Platform"/>
            <consortium name="The Broad Institute Genome Sequencing Center for Infectious Disease"/>
            <person name="Wu L."/>
            <person name="Ma J."/>
        </authorList>
    </citation>
    <scope>NUCLEOTIDE SEQUENCE [LARGE SCALE GENOMIC DNA]</scope>
    <source>
        <strain evidence="2">JCM 31319</strain>
    </source>
</reference>
<proteinExistence type="predicted"/>
<dbReference type="RefSeq" id="WP_377530459.1">
    <property type="nucleotide sequence ID" value="NZ_JBHTLD010000188.1"/>
</dbReference>
<dbReference type="Proteomes" id="UP001597094">
    <property type="component" value="Unassembled WGS sequence"/>
</dbReference>
<protein>
    <submittedName>
        <fullName evidence="1">Uncharacterized protein</fullName>
    </submittedName>
</protein>
<organism evidence="1 2">
    <name type="scientific">Pontibacter rugosus</name>
    <dbReference type="NCBI Taxonomy" id="1745966"/>
    <lineage>
        <taxon>Bacteria</taxon>
        <taxon>Pseudomonadati</taxon>
        <taxon>Bacteroidota</taxon>
        <taxon>Cytophagia</taxon>
        <taxon>Cytophagales</taxon>
        <taxon>Hymenobacteraceae</taxon>
        <taxon>Pontibacter</taxon>
    </lineage>
</organism>
<name>A0ABW3SVE6_9BACT</name>
<dbReference type="EMBL" id="JBHTLD010000188">
    <property type="protein sequence ID" value="MFD1187902.1"/>
    <property type="molecule type" value="Genomic_DNA"/>
</dbReference>
<sequence length="168" mass="19375">MAQEKIGEGFMGIPIGMNVSDRADDFMYVGDNLYGGQVLKLKDQLLQYKGISIDSVHYLALDGKVSHIFLYLNLPETLELLEIFTDRYGKFLRKTTDDSHLRYLSREWEQQGKYRLSVLFTNNDVANLPLEAKEQKGFGRITFADIVADTKIESRRRVYFNSCEVCEN</sequence>
<evidence type="ECO:0000313" key="2">
    <source>
        <dbReference type="Proteomes" id="UP001597094"/>
    </source>
</evidence>
<accession>A0ABW3SVE6</accession>
<comment type="caution">
    <text evidence="1">The sequence shown here is derived from an EMBL/GenBank/DDBJ whole genome shotgun (WGS) entry which is preliminary data.</text>
</comment>